<evidence type="ECO:0000256" key="1">
    <source>
        <dbReference type="ARBA" id="ARBA00004429"/>
    </source>
</evidence>
<evidence type="ECO:0000256" key="4">
    <source>
        <dbReference type="ARBA" id="ARBA00022519"/>
    </source>
</evidence>
<keyword evidence="5 8" id="KW-0812">Transmembrane</keyword>
<evidence type="ECO:0000256" key="8">
    <source>
        <dbReference type="SAM" id="Phobius"/>
    </source>
</evidence>
<dbReference type="PRINTS" id="PR00812">
    <property type="entry name" value="BCTERIALGSPF"/>
</dbReference>
<dbReference type="EMBL" id="JADJOT010000004">
    <property type="protein sequence ID" value="MBK7953447.1"/>
    <property type="molecule type" value="Genomic_DNA"/>
</dbReference>
<dbReference type="InterPro" id="IPR003004">
    <property type="entry name" value="GspF/PilC"/>
</dbReference>
<accession>A0A935T9R3</accession>
<evidence type="ECO:0000313" key="10">
    <source>
        <dbReference type="EMBL" id="MBK7953447.1"/>
    </source>
</evidence>
<keyword evidence="3" id="KW-1003">Cell membrane</keyword>
<dbReference type="Gene3D" id="1.20.81.30">
    <property type="entry name" value="Type II secretion system (T2SS), domain F"/>
    <property type="match status" value="2"/>
</dbReference>
<evidence type="ECO:0000256" key="7">
    <source>
        <dbReference type="ARBA" id="ARBA00023136"/>
    </source>
</evidence>
<dbReference type="GO" id="GO:0015628">
    <property type="term" value="P:protein secretion by the type II secretion system"/>
    <property type="evidence" value="ECO:0007669"/>
    <property type="project" value="TreeGrafter"/>
</dbReference>
<keyword evidence="7 8" id="KW-0472">Membrane</keyword>
<feature type="transmembrane region" description="Helical" evidence="8">
    <location>
        <begin position="243"/>
        <end position="262"/>
    </location>
</feature>
<dbReference type="InterPro" id="IPR042094">
    <property type="entry name" value="T2SS_GspF_sf"/>
</dbReference>
<feature type="domain" description="Type II secretion system protein GspF" evidence="9">
    <location>
        <begin position="90"/>
        <end position="213"/>
    </location>
</feature>
<dbReference type="PANTHER" id="PTHR30012:SF7">
    <property type="entry name" value="PROTEIN TRANSPORT PROTEIN HOFC HOMOLOG"/>
    <property type="match status" value="1"/>
</dbReference>
<comment type="subcellular location">
    <subcellularLocation>
        <location evidence="1">Cell inner membrane</location>
        <topology evidence="1">Multi-pass membrane protein</topology>
    </subcellularLocation>
</comment>
<dbReference type="PANTHER" id="PTHR30012">
    <property type="entry name" value="GENERAL SECRETION PATHWAY PROTEIN"/>
    <property type="match status" value="1"/>
</dbReference>
<organism evidence="10 11">
    <name type="scientific">Candidatus Accumulibacter affinis</name>
    <dbReference type="NCBI Taxonomy" id="2954384"/>
    <lineage>
        <taxon>Bacteria</taxon>
        <taxon>Pseudomonadati</taxon>
        <taxon>Pseudomonadota</taxon>
        <taxon>Betaproteobacteria</taxon>
        <taxon>Candidatus Accumulibacter</taxon>
    </lineage>
</organism>
<proteinExistence type="inferred from homology"/>
<evidence type="ECO:0000259" key="9">
    <source>
        <dbReference type="Pfam" id="PF00482"/>
    </source>
</evidence>
<evidence type="ECO:0000313" key="11">
    <source>
        <dbReference type="Proteomes" id="UP000706151"/>
    </source>
</evidence>
<sequence length="423" mass="45318">MASLAGPATQPTSRINEDTAEQGCAFEVRALSPDNLIETHSVDAADAGEAGRLVQQRRLQPLSIKAAGGAVAGSAGLPGRGSRAFSILLFSAELLALLEAGLSLIEAFEALLEKEASPVSREVLERLTADLREGQRFSAALARQPDVFPPLYVGIVRAAEGTSDLPRALSRYIDYQTRLDTVRNRMVSAAIYPAILLVVGGGVTFFLMGYVVPRFAGVYQGSGRSLPWLSQLLLDWGQFVGQHSGPVFGCLLALVLAAGYLLRRFVGSGRWIVFLTRLPGIGERVRIIELSRLYLTTGMLLEGGIPILAALDIVSNAVSPSTRAGLLAARRIISDGGTLSQAFDSSGLATPIALRMLRVGERSGQMGAMLTRSALFYEGESARWIERFTKVFEPVLMTAIGLLVGLIVILLYMPIFDLAGTLQ</sequence>
<protein>
    <submittedName>
        <fullName evidence="10">Type II secretion system F family protein</fullName>
    </submittedName>
</protein>
<feature type="transmembrane region" description="Helical" evidence="8">
    <location>
        <begin position="189"/>
        <end position="212"/>
    </location>
</feature>
<dbReference type="InterPro" id="IPR018076">
    <property type="entry name" value="T2SS_GspF_dom"/>
</dbReference>
<dbReference type="AlphaFoldDB" id="A0A935T9R3"/>
<dbReference type="Pfam" id="PF00482">
    <property type="entry name" value="T2SSF"/>
    <property type="match status" value="2"/>
</dbReference>
<evidence type="ECO:0000256" key="5">
    <source>
        <dbReference type="ARBA" id="ARBA00022692"/>
    </source>
</evidence>
<evidence type="ECO:0000256" key="3">
    <source>
        <dbReference type="ARBA" id="ARBA00022475"/>
    </source>
</evidence>
<keyword evidence="4" id="KW-0997">Cell inner membrane</keyword>
<keyword evidence="6 8" id="KW-1133">Transmembrane helix</keyword>
<comment type="similarity">
    <text evidence="2">Belongs to the GSP F family.</text>
</comment>
<reference evidence="10 11" key="1">
    <citation type="submission" date="2020-10" db="EMBL/GenBank/DDBJ databases">
        <title>Connecting structure to function with the recovery of over 1000 high-quality activated sludge metagenome-assembled genomes encoding full-length rRNA genes using long-read sequencing.</title>
        <authorList>
            <person name="Singleton C.M."/>
            <person name="Petriglieri F."/>
            <person name="Kristensen J.M."/>
            <person name="Kirkegaard R.H."/>
            <person name="Michaelsen T.Y."/>
            <person name="Andersen M.H."/>
            <person name="Karst S.M."/>
            <person name="Dueholm M.S."/>
            <person name="Nielsen P.H."/>
            <person name="Albertsen M."/>
        </authorList>
    </citation>
    <scope>NUCLEOTIDE SEQUENCE [LARGE SCALE GENOMIC DNA]</scope>
    <source>
        <strain evidence="10">Fred_18-Q3-R57-64_BAT3C.720</strain>
    </source>
</reference>
<feature type="domain" description="Type II secretion system protein GspF" evidence="9">
    <location>
        <begin position="296"/>
        <end position="414"/>
    </location>
</feature>
<comment type="caution">
    <text evidence="10">The sequence shown here is derived from an EMBL/GenBank/DDBJ whole genome shotgun (WGS) entry which is preliminary data.</text>
</comment>
<gene>
    <name evidence="10" type="ORF">IPK02_05445</name>
</gene>
<name>A0A935T9R3_9PROT</name>
<feature type="transmembrane region" description="Helical" evidence="8">
    <location>
        <begin position="395"/>
        <end position="415"/>
    </location>
</feature>
<evidence type="ECO:0000256" key="6">
    <source>
        <dbReference type="ARBA" id="ARBA00022989"/>
    </source>
</evidence>
<dbReference type="Proteomes" id="UP000706151">
    <property type="component" value="Unassembled WGS sequence"/>
</dbReference>
<dbReference type="GO" id="GO:0005886">
    <property type="term" value="C:plasma membrane"/>
    <property type="evidence" value="ECO:0007669"/>
    <property type="project" value="UniProtKB-SubCell"/>
</dbReference>
<evidence type="ECO:0000256" key="2">
    <source>
        <dbReference type="ARBA" id="ARBA00005745"/>
    </source>
</evidence>